<evidence type="ECO:0000259" key="6">
    <source>
        <dbReference type="PROSITE" id="PS50893"/>
    </source>
</evidence>
<dbReference type="PROSITE" id="PS00211">
    <property type="entry name" value="ABC_TRANSPORTER_1"/>
    <property type="match status" value="1"/>
</dbReference>
<dbReference type="Proteomes" id="UP000001431">
    <property type="component" value="Chromosome"/>
</dbReference>
<dbReference type="AlphaFoldDB" id="A3MXI1"/>
<organism evidence="7 8">
    <name type="scientific">Pyrobaculum calidifontis (strain DSM 21063 / JCM 11548 / VA1)</name>
    <dbReference type="NCBI Taxonomy" id="410359"/>
    <lineage>
        <taxon>Archaea</taxon>
        <taxon>Thermoproteota</taxon>
        <taxon>Thermoprotei</taxon>
        <taxon>Thermoproteales</taxon>
        <taxon>Thermoproteaceae</taxon>
        <taxon>Pyrobaculum</taxon>
    </lineage>
</organism>
<dbReference type="InterPro" id="IPR003439">
    <property type="entry name" value="ABC_transporter-like_ATP-bd"/>
</dbReference>
<dbReference type="InterPro" id="IPR051782">
    <property type="entry name" value="ABC_Transporter_VariousFunc"/>
</dbReference>
<evidence type="ECO:0000256" key="4">
    <source>
        <dbReference type="ARBA" id="ARBA00022840"/>
    </source>
</evidence>
<comment type="function">
    <text evidence="5">Probably part of an ABC transporter complex. Responsible for energy coupling to the transport system.</text>
</comment>
<name>A3MXI1_PYRCJ</name>
<dbReference type="GO" id="GO:0055085">
    <property type="term" value="P:transmembrane transport"/>
    <property type="evidence" value="ECO:0007669"/>
    <property type="project" value="InterPro"/>
</dbReference>
<keyword evidence="8" id="KW-1185">Reference proteome</keyword>
<dbReference type="GO" id="GO:0005524">
    <property type="term" value="F:ATP binding"/>
    <property type="evidence" value="ECO:0007669"/>
    <property type="project" value="UniProtKB-KW"/>
</dbReference>
<protein>
    <submittedName>
        <fullName evidence="7">ABC transporter related protein</fullName>
    </submittedName>
</protein>
<keyword evidence="4" id="KW-0067">ATP-binding</keyword>
<dbReference type="SMART" id="SM00382">
    <property type="entry name" value="AAA"/>
    <property type="match status" value="1"/>
</dbReference>
<dbReference type="SUPFAM" id="SSF52540">
    <property type="entry name" value="P-loop containing nucleoside triphosphate hydrolases"/>
    <property type="match status" value="1"/>
</dbReference>
<dbReference type="CDD" id="cd03225">
    <property type="entry name" value="ABC_cobalt_CbiO_domain1"/>
    <property type="match status" value="1"/>
</dbReference>
<dbReference type="PANTHER" id="PTHR42939">
    <property type="entry name" value="ABC TRANSPORTER ATP-BINDING PROTEIN ALBC-RELATED"/>
    <property type="match status" value="1"/>
</dbReference>
<evidence type="ECO:0000313" key="7">
    <source>
        <dbReference type="EMBL" id="ABO09348.1"/>
    </source>
</evidence>
<evidence type="ECO:0000256" key="5">
    <source>
        <dbReference type="ARBA" id="ARBA00025157"/>
    </source>
</evidence>
<proteinExistence type="predicted"/>
<accession>A3MXI1</accession>
<dbReference type="EMBL" id="CP000561">
    <property type="protein sequence ID" value="ABO09348.1"/>
    <property type="molecule type" value="Genomic_DNA"/>
</dbReference>
<gene>
    <name evidence="7" type="ordered locus">Pcal_1932</name>
</gene>
<feature type="domain" description="ABC transporter" evidence="6">
    <location>
        <begin position="6"/>
        <end position="208"/>
    </location>
</feature>
<evidence type="ECO:0000256" key="1">
    <source>
        <dbReference type="ARBA" id="ARBA00004236"/>
    </source>
</evidence>
<evidence type="ECO:0000256" key="3">
    <source>
        <dbReference type="ARBA" id="ARBA00022741"/>
    </source>
</evidence>
<sequence>MSGVAVRTNSLSYAVGDVVILKNVSLEVDRGAFVVITGPNGSGKTTFFRCLLRILPCRGDVEIEGADPAINPAVKRRIGYVPQLLTFPKLKVREVVELHLRLTNAEANWVEVLEMVSLAELWNREVQRLSGGERQRLALALALSHSPSILVLDEPFSNLDKTWRAWAVEQLRRLKGGVTVLIAVHGGDEVAELADAVVEMEGGEVKRIW</sequence>
<dbReference type="InterPro" id="IPR017871">
    <property type="entry name" value="ABC_transporter-like_CS"/>
</dbReference>
<dbReference type="STRING" id="410359.Pcal_1932"/>
<evidence type="ECO:0000313" key="8">
    <source>
        <dbReference type="Proteomes" id="UP000001431"/>
    </source>
</evidence>
<dbReference type="KEGG" id="pcl:Pcal_1932"/>
<dbReference type="PANTHER" id="PTHR42939:SF1">
    <property type="entry name" value="ABC TRANSPORTER ATP-BINDING PROTEIN ALBC-RELATED"/>
    <property type="match status" value="1"/>
</dbReference>
<dbReference type="Gene3D" id="3.40.50.300">
    <property type="entry name" value="P-loop containing nucleotide triphosphate hydrolases"/>
    <property type="match status" value="1"/>
</dbReference>
<dbReference type="PROSITE" id="PS50893">
    <property type="entry name" value="ABC_TRANSPORTER_2"/>
    <property type="match status" value="1"/>
</dbReference>
<dbReference type="Pfam" id="PF00005">
    <property type="entry name" value="ABC_tran"/>
    <property type="match status" value="1"/>
</dbReference>
<reference evidence="7" key="1">
    <citation type="submission" date="2007-02" db="EMBL/GenBank/DDBJ databases">
        <title>Complete sequence of Pyrobaculum calidifontis JCM 11548.</title>
        <authorList>
            <consortium name="US DOE Joint Genome Institute"/>
            <person name="Copeland A."/>
            <person name="Lucas S."/>
            <person name="Lapidus A."/>
            <person name="Barry K."/>
            <person name="Glavina del Rio T."/>
            <person name="Dalin E."/>
            <person name="Tice H."/>
            <person name="Pitluck S."/>
            <person name="Chain P."/>
            <person name="Malfatti S."/>
            <person name="Shin M."/>
            <person name="Vergez L."/>
            <person name="Schmutz J."/>
            <person name="Larimer F."/>
            <person name="Land M."/>
            <person name="Hauser L."/>
            <person name="Kyrpides N."/>
            <person name="Mikhailova N."/>
            <person name="Cozen A.E."/>
            <person name="Fitz-Gibbon S.T."/>
            <person name="House C.H."/>
            <person name="Saltikov C."/>
            <person name="Lowe T.M."/>
            <person name="Richardson P."/>
        </authorList>
    </citation>
    <scope>NUCLEOTIDE SEQUENCE [LARGE SCALE GENOMIC DNA]</scope>
    <source>
        <strain evidence="7">JCM 11548</strain>
    </source>
</reference>
<dbReference type="HOGENOM" id="CLU_000604_1_2_2"/>
<dbReference type="InterPro" id="IPR027417">
    <property type="entry name" value="P-loop_NTPase"/>
</dbReference>
<dbReference type="InterPro" id="IPR015856">
    <property type="entry name" value="ABC_transpr_CbiO/EcfA_su"/>
</dbReference>
<dbReference type="GO" id="GO:0016887">
    <property type="term" value="F:ATP hydrolysis activity"/>
    <property type="evidence" value="ECO:0007669"/>
    <property type="project" value="InterPro"/>
</dbReference>
<dbReference type="eggNOG" id="arCOG00177">
    <property type="taxonomic scope" value="Archaea"/>
</dbReference>
<comment type="subcellular location">
    <subcellularLocation>
        <location evidence="1">Cell membrane</location>
    </subcellularLocation>
</comment>
<evidence type="ECO:0000256" key="2">
    <source>
        <dbReference type="ARBA" id="ARBA00022448"/>
    </source>
</evidence>
<dbReference type="InterPro" id="IPR003593">
    <property type="entry name" value="AAA+_ATPase"/>
</dbReference>
<dbReference type="GO" id="GO:0005886">
    <property type="term" value="C:plasma membrane"/>
    <property type="evidence" value="ECO:0007669"/>
    <property type="project" value="UniProtKB-SubCell"/>
</dbReference>
<keyword evidence="2" id="KW-0813">Transport</keyword>
<keyword evidence="3" id="KW-0547">Nucleotide-binding</keyword>